<feature type="compositionally biased region" description="Low complexity" evidence="1">
    <location>
        <begin position="278"/>
        <end position="287"/>
    </location>
</feature>
<organism evidence="3 4">
    <name type="scientific">Fluctibacter halophilus</name>
    <dbReference type="NCBI Taxonomy" id="226011"/>
    <lineage>
        <taxon>Bacteria</taxon>
        <taxon>Pseudomonadati</taxon>
        <taxon>Pseudomonadota</taxon>
        <taxon>Gammaproteobacteria</taxon>
        <taxon>Alteromonadales</taxon>
        <taxon>Alteromonadaceae</taxon>
        <taxon>Fluctibacter</taxon>
    </lineage>
</organism>
<dbReference type="Pfam" id="PF11737">
    <property type="entry name" value="DUF3300"/>
    <property type="match status" value="1"/>
</dbReference>
<gene>
    <name evidence="3" type="ORF">LJ739_15035</name>
</gene>
<dbReference type="InterPro" id="IPR021728">
    <property type="entry name" value="DUF3300"/>
</dbReference>
<dbReference type="Proteomes" id="UP001520878">
    <property type="component" value="Unassembled WGS sequence"/>
</dbReference>
<feature type="compositionally biased region" description="Basic residues" evidence="1">
    <location>
        <begin position="362"/>
        <end position="376"/>
    </location>
</feature>
<keyword evidence="2" id="KW-0732">Signal</keyword>
<dbReference type="RefSeq" id="WP_229161829.1">
    <property type="nucleotide sequence ID" value="NZ_JAJEWP010000005.1"/>
</dbReference>
<evidence type="ECO:0000256" key="1">
    <source>
        <dbReference type="SAM" id="MobiDB-lite"/>
    </source>
</evidence>
<keyword evidence="4" id="KW-1185">Reference proteome</keyword>
<feature type="signal peptide" evidence="2">
    <location>
        <begin position="1"/>
        <end position="31"/>
    </location>
</feature>
<feature type="region of interest" description="Disordered" evidence="1">
    <location>
        <begin position="269"/>
        <end position="393"/>
    </location>
</feature>
<feature type="chain" id="PRO_5046584830" evidence="2">
    <location>
        <begin position="32"/>
        <end position="393"/>
    </location>
</feature>
<evidence type="ECO:0000256" key="2">
    <source>
        <dbReference type="SAM" id="SignalP"/>
    </source>
</evidence>
<evidence type="ECO:0000313" key="4">
    <source>
        <dbReference type="Proteomes" id="UP001520878"/>
    </source>
</evidence>
<name>A0ABS8GED2_9ALTE</name>
<comment type="caution">
    <text evidence="3">The sequence shown here is derived from an EMBL/GenBank/DDBJ whole genome shotgun (WGS) entry which is preliminary data.</text>
</comment>
<dbReference type="PANTHER" id="PTHR40269:SF1">
    <property type="entry name" value="OUTER MEMBRANE PROTEIN"/>
    <property type="match status" value="1"/>
</dbReference>
<dbReference type="PANTHER" id="PTHR40269">
    <property type="entry name" value="OUTER MEMBRANE PROTEIN-RELATED"/>
    <property type="match status" value="1"/>
</dbReference>
<accession>A0ABS8GED2</accession>
<proteinExistence type="predicted"/>
<evidence type="ECO:0000313" key="3">
    <source>
        <dbReference type="EMBL" id="MCC2617566.1"/>
    </source>
</evidence>
<feature type="compositionally biased region" description="Polar residues" evidence="1">
    <location>
        <begin position="352"/>
        <end position="361"/>
    </location>
</feature>
<feature type="compositionally biased region" description="Basic and acidic residues" evidence="1">
    <location>
        <begin position="339"/>
        <end position="349"/>
    </location>
</feature>
<reference evidence="3 4" key="1">
    <citation type="submission" date="2021-10" db="EMBL/GenBank/DDBJ databases">
        <title>Draft genome of Aestuariibacter halophilus JC2043.</title>
        <authorList>
            <person name="Emsley S.A."/>
            <person name="Pfannmuller K.M."/>
            <person name="Ushijima B."/>
            <person name="Saw J.H."/>
            <person name="Videau P."/>
        </authorList>
    </citation>
    <scope>NUCLEOTIDE SEQUENCE [LARGE SCALE GENOMIC DNA]</scope>
    <source>
        <strain evidence="3 4">JC2043</strain>
    </source>
</reference>
<sequence>MVKFAKLLVMYLLALLALIHMATLLASSAHARTDSTSIGVYSQQRLDQLLAPIALYPDTLLTHVLVASTYPLDLIEARRWRRAHPHADEQAMASQAARRGWDPSIEALLAFPDLLDQLTDDLSWLQDLGDAFLQDEERLLAQVQYLRRQADVAGHLQSNDYVQVQREPDVIVIRHAQPNVIYVPYYDPRVIYGTWWHARAPYYWTRPHRYHHVSGGIYWSPRITFASWWLGLQFNWRHHHVTINRHVHRRWDDGHRRVNNREIVRWQPTPRAHRKTVRSTSVRPTSSHAVRRDKAVVATSHPVQSRQPVRAQHSDKRPVQVVQGKLPNPQRRQAVSTPDKVEKRTETRRTTAPSVHRQSSAKPHRQQRVQKQHSRTVKSPSSSNKVRSKERVM</sequence>
<protein>
    <submittedName>
        <fullName evidence="3">DUF3300 domain-containing protein</fullName>
    </submittedName>
</protein>
<dbReference type="EMBL" id="JAJEWP010000005">
    <property type="protein sequence ID" value="MCC2617566.1"/>
    <property type="molecule type" value="Genomic_DNA"/>
</dbReference>